<evidence type="ECO:0000256" key="3">
    <source>
        <dbReference type="PIRNR" id="PIRNR033490"/>
    </source>
</evidence>
<evidence type="ECO:0000256" key="1">
    <source>
        <dbReference type="ARBA" id="ARBA00007521"/>
    </source>
</evidence>
<dbReference type="GO" id="GO:0003677">
    <property type="term" value="F:DNA binding"/>
    <property type="evidence" value="ECO:0007669"/>
    <property type="project" value="InterPro"/>
</dbReference>
<comment type="caution">
    <text evidence="4">The sequence shown here is derived from an EMBL/GenBank/DDBJ whole genome shotgun (WGS) entry which is preliminary data.</text>
</comment>
<dbReference type="InterPro" id="IPR003477">
    <property type="entry name" value="PemK-like"/>
</dbReference>
<dbReference type="GO" id="GO:0016787">
    <property type="term" value="F:hydrolase activity"/>
    <property type="evidence" value="ECO:0007669"/>
    <property type="project" value="UniProtKB-KW"/>
</dbReference>
<dbReference type="PIRSF" id="PIRSF033490">
    <property type="entry name" value="MazF"/>
    <property type="match status" value="1"/>
</dbReference>
<proteinExistence type="inferred from homology"/>
<dbReference type="EC" id="3.1.-.-" evidence="3"/>
<keyword evidence="5" id="KW-1185">Reference proteome</keyword>
<evidence type="ECO:0000313" key="4">
    <source>
        <dbReference type="EMBL" id="MBB6038299.1"/>
    </source>
</evidence>
<gene>
    <name evidence="4" type="ORF">HNR73_006182</name>
</gene>
<dbReference type="Proteomes" id="UP000548476">
    <property type="component" value="Unassembled WGS sequence"/>
</dbReference>
<evidence type="ECO:0000313" key="5">
    <source>
        <dbReference type="Proteomes" id="UP000548476"/>
    </source>
</evidence>
<dbReference type="RefSeq" id="WP_184791099.1">
    <property type="nucleotide sequence ID" value="NZ_BONT01000008.1"/>
</dbReference>
<comment type="similarity">
    <text evidence="1 3">Belongs to the PemK/MazF family.</text>
</comment>
<organism evidence="4 5">
    <name type="scientific">Phytomonospora endophytica</name>
    <dbReference type="NCBI Taxonomy" id="714109"/>
    <lineage>
        <taxon>Bacteria</taxon>
        <taxon>Bacillati</taxon>
        <taxon>Actinomycetota</taxon>
        <taxon>Actinomycetes</taxon>
        <taxon>Micromonosporales</taxon>
        <taxon>Micromonosporaceae</taxon>
        <taxon>Phytomonospora</taxon>
    </lineage>
</organism>
<dbReference type="Pfam" id="PF02452">
    <property type="entry name" value="PemK_toxin"/>
    <property type="match status" value="1"/>
</dbReference>
<protein>
    <recommendedName>
        <fullName evidence="3">mRNA interferase</fullName>
        <ecNumber evidence="3">3.1.-.-</ecNumber>
    </recommendedName>
</protein>
<dbReference type="SUPFAM" id="SSF50118">
    <property type="entry name" value="Cell growth inhibitor/plasmid maintenance toxic component"/>
    <property type="match status" value="1"/>
</dbReference>
<accession>A0A841G0U2</accession>
<dbReference type="Gene3D" id="2.30.30.110">
    <property type="match status" value="1"/>
</dbReference>
<dbReference type="GO" id="GO:0016075">
    <property type="term" value="P:rRNA catabolic process"/>
    <property type="evidence" value="ECO:0007669"/>
    <property type="project" value="TreeGrafter"/>
</dbReference>
<dbReference type="InterPro" id="IPR011067">
    <property type="entry name" value="Plasmid_toxin/cell-grow_inhib"/>
</dbReference>
<comment type="function">
    <text evidence="3">Toxic component of a type II toxin-antitoxin (TA) system.</text>
</comment>
<keyword evidence="3" id="KW-0540">Nuclease</keyword>
<reference evidence="4 5" key="1">
    <citation type="submission" date="2020-08" db="EMBL/GenBank/DDBJ databases">
        <title>Genomic Encyclopedia of Type Strains, Phase IV (KMG-IV): sequencing the most valuable type-strain genomes for metagenomic binning, comparative biology and taxonomic classification.</title>
        <authorList>
            <person name="Goeker M."/>
        </authorList>
    </citation>
    <scope>NUCLEOTIDE SEQUENCE [LARGE SCALE GENOMIC DNA]</scope>
    <source>
        <strain evidence="4 5">YIM 65646</strain>
    </source>
</reference>
<dbReference type="GO" id="GO:0004521">
    <property type="term" value="F:RNA endonuclease activity"/>
    <property type="evidence" value="ECO:0007669"/>
    <property type="project" value="TreeGrafter"/>
</dbReference>
<dbReference type="PANTHER" id="PTHR33988">
    <property type="entry name" value="ENDORIBONUCLEASE MAZF-RELATED"/>
    <property type="match status" value="1"/>
</dbReference>
<keyword evidence="3" id="KW-0255">Endonuclease</keyword>
<dbReference type="AlphaFoldDB" id="A0A841G0U2"/>
<keyword evidence="2" id="KW-1277">Toxin-antitoxin system</keyword>
<evidence type="ECO:0000256" key="2">
    <source>
        <dbReference type="ARBA" id="ARBA00022649"/>
    </source>
</evidence>
<dbReference type="GO" id="GO:0006402">
    <property type="term" value="P:mRNA catabolic process"/>
    <property type="evidence" value="ECO:0007669"/>
    <property type="project" value="TreeGrafter"/>
</dbReference>
<dbReference type="EMBL" id="JACHGT010000016">
    <property type="protein sequence ID" value="MBB6038299.1"/>
    <property type="molecule type" value="Genomic_DNA"/>
</dbReference>
<keyword evidence="3 4" id="KW-0378">Hydrolase</keyword>
<name>A0A841G0U2_9ACTN</name>
<sequence>MVNAPRIGEIYMVDFGDPVGHEQGYQRPAVIISPERLNRTPSRIAIAMAVTSRDRGVPYHLPLDVERCGLERPSWVRTEDIRTVAHERLKRYIGRVSGEELDDLRDMLITLLEL</sequence>